<dbReference type="SUPFAM" id="SSF52833">
    <property type="entry name" value="Thioredoxin-like"/>
    <property type="match status" value="1"/>
</dbReference>
<feature type="domain" description="Thioredoxin-like fold" evidence="1">
    <location>
        <begin position="44"/>
        <end position="122"/>
    </location>
</feature>
<organism evidence="2 3">
    <name type="scientific">Blastopirellula marina</name>
    <dbReference type="NCBI Taxonomy" id="124"/>
    <lineage>
        <taxon>Bacteria</taxon>
        <taxon>Pseudomonadati</taxon>
        <taxon>Planctomycetota</taxon>
        <taxon>Planctomycetia</taxon>
        <taxon>Pirellulales</taxon>
        <taxon>Pirellulaceae</taxon>
        <taxon>Blastopirellula</taxon>
    </lineage>
</organism>
<protein>
    <recommendedName>
        <fullName evidence="1">Thioredoxin-like fold domain-containing protein</fullName>
    </recommendedName>
</protein>
<comment type="caution">
    <text evidence="2">The sequence shown here is derived from an EMBL/GenBank/DDBJ whole genome shotgun (WGS) entry which is preliminary data.</text>
</comment>
<dbReference type="InterPro" id="IPR036249">
    <property type="entry name" value="Thioredoxin-like_sf"/>
</dbReference>
<evidence type="ECO:0000313" key="2">
    <source>
        <dbReference type="EMBL" id="PQO33312.1"/>
    </source>
</evidence>
<dbReference type="Gene3D" id="3.40.30.10">
    <property type="entry name" value="Glutaredoxin"/>
    <property type="match status" value="1"/>
</dbReference>
<name>A0A2S8FM88_9BACT</name>
<evidence type="ECO:0000259" key="1">
    <source>
        <dbReference type="Pfam" id="PF13098"/>
    </source>
</evidence>
<dbReference type="AlphaFoldDB" id="A0A2S8FM88"/>
<gene>
    <name evidence="2" type="ORF">C5Y96_10700</name>
</gene>
<dbReference type="CDD" id="cd02947">
    <property type="entry name" value="TRX_family"/>
    <property type="match status" value="1"/>
</dbReference>
<dbReference type="Pfam" id="PF13098">
    <property type="entry name" value="Thioredoxin_2"/>
    <property type="match status" value="1"/>
</dbReference>
<evidence type="ECO:0000313" key="3">
    <source>
        <dbReference type="Proteomes" id="UP000240009"/>
    </source>
</evidence>
<dbReference type="OrthoDB" id="267639at2"/>
<dbReference type="RefSeq" id="WP_105352964.1">
    <property type="nucleotide sequence ID" value="NZ_PUIA01000035.1"/>
</dbReference>
<dbReference type="Proteomes" id="UP000240009">
    <property type="component" value="Unassembled WGS sequence"/>
</dbReference>
<accession>A0A2S8FM88</accession>
<reference evidence="2 3" key="1">
    <citation type="submission" date="2018-02" db="EMBL/GenBank/DDBJ databases">
        <title>Comparative genomes isolates from brazilian mangrove.</title>
        <authorList>
            <person name="Araujo J.E."/>
            <person name="Taketani R.G."/>
            <person name="Silva M.C.P."/>
            <person name="Loureco M.V."/>
            <person name="Andreote F.D."/>
        </authorList>
    </citation>
    <scope>NUCLEOTIDE SEQUENCE [LARGE SCALE GENOMIC DNA]</scope>
    <source>
        <strain evidence="2 3">HEX-2 MGV</strain>
    </source>
</reference>
<dbReference type="InterPro" id="IPR012336">
    <property type="entry name" value="Thioredoxin-like_fold"/>
</dbReference>
<sequence>MKRIFLNTILGIGLLSGSTWLYVGQTQANRPIELPASNIPAARKTHTEPIIYFFTRDDCLYCRPMHRLANQLHQQGHTIYVVDASRQDLVRRYGVSAYPTFLVIEGDTIVRRVIGLTTKERILGQH</sequence>
<dbReference type="EMBL" id="PUIA01000035">
    <property type="protein sequence ID" value="PQO33312.1"/>
    <property type="molecule type" value="Genomic_DNA"/>
</dbReference>
<proteinExistence type="predicted"/>